<feature type="transmembrane region" description="Helical" evidence="1">
    <location>
        <begin position="68"/>
        <end position="89"/>
    </location>
</feature>
<feature type="transmembrane region" description="Helical" evidence="1">
    <location>
        <begin position="12"/>
        <end position="28"/>
    </location>
</feature>
<protein>
    <submittedName>
        <fullName evidence="2">Uncharacterized protein</fullName>
    </submittedName>
</protein>
<dbReference type="Proteomes" id="UP001500218">
    <property type="component" value="Unassembled WGS sequence"/>
</dbReference>
<reference evidence="2 3" key="1">
    <citation type="journal article" date="2019" name="Int. J. Syst. Evol. Microbiol.">
        <title>The Global Catalogue of Microorganisms (GCM) 10K type strain sequencing project: providing services to taxonomists for standard genome sequencing and annotation.</title>
        <authorList>
            <consortium name="The Broad Institute Genomics Platform"/>
            <consortium name="The Broad Institute Genome Sequencing Center for Infectious Disease"/>
            <person name="Wu L."/>
            <person name="Ma J."/>
        </authorList>
    </citation>
    <scope>NUCLEOTIDE SEQUENCE [LARGE SCALE GENOMIC DNA]</scope>
    <source>
        <strain evidence="2 3">JCM 13250</strain>
    </source>
</reference>
<name>A0ABN2MFV7_9ACTN</name>
<evidence type="ECO:0000313" key="3">
    <source>
        <dbReference type="Proteomes" id="UP001500218"/>
    </source>
</evidence>
<keyword evidence="1" id="KW-0812">Transmembrane</keyword>
<keyword evidence="1" id="KW-0472">Membrane</keyword>
<sequence length="204" mass="21635">MPGPGGRVTRALLGPAIAWLAVACVEVIDPQNVSLLVFVVPPFEVALWLAAAAITVRAIRGFRGSTAVRLVAAVGLLASTIQFTNWSVFEPRSYYWSHRWAFAAVADGVRGGTIGASDAYYGEPLPWPLRDLSTDGRAAAIGRHDGRPVVFLPAYLGIPDDAAGYVFHEGTLPADFPLDLYGAGASLNGAVNLGDGWWYVRPGA</sequence>
<dbReference type="EMBL" id="BAAALT010000206">
    <property type="protein sequence ID" value="GAA1823844.1"/>
    <property type="molecule type" value="Genomic_DNA"/>
</dbReference>
<dbReference type="PROSITE" id="PS51257">
    <property type="entry name" value="PROKAR_LIPOPROTEIN"/>
    <property type="match status" value="1"/>
</dbReference>
<keyword evidence="1" id="KW-1133">Transmembrane helix</keyword>
<keyword evidence="3" id="KW-1185">Reference proteome</keyword>
<organism evidence="2 3">
    <name type="scientific">Luedemannella flava</name>
    <dbReference type="NCBI Taxonomy" id="349316"/>
    <lineage>
        <taxon>Bacteria</taxon>
        <taxon>Bacillati</taxon>
        <taxon>Actinomycetota</taxon>
        <taxon>Actinomycetes</taxon>
        <taxon>Micromonosporales</taxon>
        <taxon>Micromonosporaceae</taxon>
        <taxon>Luedemannella</taxon>
    </lineage>
</organism>
<gene>
    <name evidence="2" type="ORF">GCM10009682_50180</name>
</gene>
<accession>A0ABN2MFV7</accession>
<evidence type="ECO:0000256" key="1">
    <source>
        <dbReference type="SAM" id="Phobius"/>
    </source>
</evidence>
<evidence type="ECO:0000313" key="2">
    <source>
        <dbReference type="EMBL" id="GAA1823844.1"/>
    </source>
</evidence>
<proteinExistence type="predicted"/>
<feature type="transmembrane region" description="Helical" evidence="1">
    <location>
        <begin position="34"/>
        <end position="56"/>
    </location>
</feature>
<dbReference type="RefSeq" id="WP_344137289.1">
    <property type="nucleotide sequence ID" value="NZ_BAAALT010000206.1"/>
</dbReference>
<comment type="caution">
    <text evidence="2">The sequence shown here is derived from an EMBL/GenBank/DDBJ whole genome shotgun (WGS) entry which is preliminary data.</text>
</comment>